<feature type="region of interest" description="Disordered" evidence="1">
    <location>
        <begin position="1"/>
        <end position="23"/>
    </location>
</feature>
<proteinExistence type="predicted"/>
<sequence length="155" mass="17289">LKDKLTGTTHEQRTAERERQEKAERELYRQHHIFRRGLAAAMDTGKPQLLGADDDGVNVYLEPPGSRFPGVIDVRRLSPYMTEVSYAEQKRPGPPGRYVRPDGEMGYYPGSGAHGRPGYGYGYRGYGYGYGGRGSITLPIMAPLFRGMMLSGLLF</sequence>
<dbReference type="EMBL" id="MU853960">
    <property type="protein sequence ID" value="KAK3934795.1"/>
    <property type="molecule type" value="Genomic_DNA"/>
</dbReference>
<dbReference type="AlphaFoldDB" id="A0AAN6MWK3"/>
<protein>
    <submittedName>
        <fullName evidence="2">Uncharacterized protein</fullName>
    </submittedName>
</protein>
<evidence type="ECO:0000256" key="1">
    <source>
        <dbReference type="SAM" id="MobiDB-lite"/>
    </source>
</evidence>
<evidence type="ECO:0000313" key="2">
    <source>
        <dbReference type="EMBL" id="KAK3934795.1"/>
    </source>
</evidence>
<reference evidence="3" key="1">
    <citation type="journal article" date="2023" name="Mol. Phylogenet. Evol.">
        <title>Genome-scale phylogeny and comparative genomics of the fungal order Sordariales.</title>
        <authorList>
            <person name="Hensen N."/>
            <person name="Bonometti L."/>
            <person name="Westerberg I."/>
            <person name="Brannstrom I.O."/>
            <person name="Guillou S."/>
            <person name="Cros-Aarteil S."/>
            <person name="Calhoun S."/>
            <person name="Haridas S."/>
            <person name="Kuo A."/>
            <person name="Mondo S."/>
            <person name="Pangilinan J."/>
            <person name="Riley R."/>
            <person name="LaButti K."/>
            <person name="Andreopoulos B."/>
            <person name="Lipzen A."/>
            <person name="Chen C."/>
            <person name="Yan M."/>
            <person name="Daum C."/>
            <person name="Ng V."/>
            <person name="Clum A."/>
            <person name="Steindorff A."/>
            <person name="Ohm R.A."/>
            <person name="Martin F."/>
            <person name="Silar P."/>
            <person name="Natvig D.O."/>
            <person name="Lalanne C."/>
            <person name="Gautier V."/>
            <person name="Ament-Velasquez S.L."/>
            <person name="Kruys A."/>
            <person name="Hutchinson M.I."/>
            <person name="Powell A.J."/>
            <person name="Barry K."/>
            <person name="Miller A.N."/>
            <person name="Grigoriev I.V."/>
            <person name="Debuchy R."/>
            <person name="Gladieux P."/>
            <person name="Hiltunen Thoren M."/>
            <person name="Johannesson H."/>
        </authorList>
    </citation>
    <scope>NUCLEOTIDE SEQUENCE [LARGE SCALE GENOMIC DNA]</scope>
    <source>
        <strain evidence="3">CBS 340.73</strain>
    </source>
</reference>
<organism evidence="2 3">
    <name type="scientific">Diplogelasinospora grovesii</name>
    <dbReference type="NCBI Taxonomy" id="303347"/>
    <lineage>
        <taxon>Eukaryota</taxon>
        <taxon>Fungi</taxon>
        <taxon>Dikarya</taxon>
        <taxon>Ascomycota</taxon>
        <taxon>Pezizomycotina</taxon>
        <taxon>Sordariomycetes</taxon>
        <taxon>Sordariomycetidae</taxon>
        <taxon>Sordariales</taxon>
        <taxon>Diplogelasinosporaceae</taxon>
        <taxon>Diplogelasinospora</taxon>
    </lineage>
</organism>
<dbReference type="Proteomes" id="UP001303473">
    <property type="component" value="Unassembled WGS sequence"/>
</dbReference>
<feature type="non-terminal residue" evidence="2">
    <location>
        <position position="1"/>
    </location>
</feature>
<gene>
    <name evidence="2" type="ORF">QBC46DRAFT_273098</name>
</gene>
<accession>A0AAN6MWK3</accession>
<keyword evidence="3" id="KW-1185">Reference proteome</keyword>
<evidence type="ECO:0000313" key="3">
    <source>
        <dbReference type="Proteomes" id="UP001303473"/>
    </source>
</evidence>
<name>A0AAN6MWK3_9PEZI</name>
<comment type="caution">
    <text evidence="2">The sequence shown here is derived from an EMBL/GenBank/DDBJ whole genome shotgun (WGS) entry which is preliminary data.</text>
</comment>